<dbReference type="InterPro" id="IPR039523">
    <property type="entry name" value="RimK-rel_E_lig_ATP-grasp"/>
</dbReference>
<evidence type="ECO:0000256" key="1">
    <source>
        <dbReference type="PROSITE-ProRule" id="PRU00409"/>
    </source>
</evidence>
<accession>A0ABY5Y3J5</accession>
<dbReference type="Gene3D" id="3.30.470.20">
    <property type="entry name" value="ATP-grasp fold, B domain"/>
    <property type="match status" value="1"/>
</dbReference>
<sequence>MLQRYRRLKECGVIALNKRNADYILPLNKRSLFPLVDDKILTKKLALGAGLKVPELYGLLNTQYELRRLDKVLEGRESFAIKPSRGSGGNGILVIQRKFGERYYKVDGSVYSLADIKYHCSKIISGMYSLGGLPDKAIIEACVEFDPVFSPISYQGVPDIRIIVFHGVPVMSMVRLPTKESDGKANLHQGALGVGVDIATGKTVRAVWKNEPITEHPDTLHSLIDFQVPYWDVLLYQASQSTELTGLGYVGVDMVLDKNLGPLILELNARPGLAIQIANFRGLEPRLQYVENNYKDLKTIEDKIAFAKRFFTYSAGNSYGMQSSKR</sequence>
<proteinExistence type="predicted"/>
<dbReference type="EMBL" id="CP065938">
    <property type="protein sequence ID" value="UWX06735.1"/>
    <property type="molecule type" value="Genomic_DNA"/>
</dbReference>
<dbReference type="InterPro" id="IPR011758">
    <property type="entry name" value="RimK-rel_E_lig"/>
</dbReference>
<evidence type="ECO:0000313" key="4">
    <source>
        <dbReference type="Proteomes" id="UP001058120"/>
    </source>
</evidence>
<dbReference type="Proteomes" id="UP001058120">
    <property type="component" value="Chromosome"/>
</dbReference>
<feature type="domain" description="ATP-grasp" evidence="2">
    <location>
        <begin position="43"/>
        <end position="298"/>
    </location>
</feature>
<organism evidence="3 4">
    <name type="scientific">Taurinivorans muris</name>
    <dbReference type="NCBI Taxonomy" id="2787751"/>
    <lineage>
        <taxon>Bacteria</taxon>
        <taxon>Pseudomonadati</taxon>
        <taxon>Thermodesulfobacteriota</taxon>
        <taxon>Desulfovibrionia</taxon>
        <taxon>Desulfovibrionales</taxon>
        <taxon>Desulfovibrionaceae</taxon>
        <taxon>Taurinivorans</taxon>
    </lineage>
</organism>
<dbReference type="PROSITE" id="PS50975">
    <property type="entry name" value="ATP_GRASP"/>
    <property type="match status" value="1"/>
</dbReference>
<keyword evidence="1" id="KW-0067">ATP-binding</keyword>
<dbReference type="NCBIfam" id="TIGR02291">
    <property type="entry name" value="rimK_rel_E_lig"/>
    <property type="match status" value="1"/>
</dbReference>
<dbReference type="SUPFAM" id="SSF56059">
    <property type="entry name" value="Glutathione synthetase ATP-binding domain-like"/>
    <property type="match status" value="1"/>
</dbReference>
<dbReference type="InterPro" id="IPR011761">
    <property type="entry name" value="ATP-grasp"/>
</dbReference>
<evidence type="ECO:0000313" key="3">
    <source>
        <dbReference type="EMBL" id="UWX06735.1"/>
    </source>
</evidence>
<name>A0ABY5Y3J5_9BACT</name>
<keyword evidence="4" id="KW-1185">Reference proteome</keyword>
<protein>
    <submittedName>
        <fullName evidence="3">Alpha-L-glutamate ligase-like protein</fullName>
    </submittedName>
</protein>
<keyword evidence="1" id="KW-0547">Nucleotide-binding</keyword>
<gene>
    <name evidence="3" type="ORF">JBF11_04830</name>
</gene>
<evidence type="ECO:0000259" key="2">
    <source>
        <dbReference type="PROSITE" id="PS50975"/>
    </source>
</evidence>
<dbReference type="PANTHER" id="PTHR21621:SF0">
    <property type="entry name" value="BETA-CITRYLGLUTAMATE SYNTHASE B-RELATED"/>
    <property type="match status" value="1"/>
</dbReference>
<reference evidence="3" key="1">
    <citation type="submission" date="2020-12" db="EMBL/GenBank/DDBJ databases">
        <title>Taurinivorans muris gen. nov., sp. nov., fundamental and realized metabolic niche of a ubiquitous sulfidogenic bacterium in the murine intestine.</title>
        <authorList>
            <person name="Ye H."/>
            <person name="Hanson B.T."/>
            <person name="Loy A."/>
        </authorList>
    </citation>
    <scope>NUCLEOTIDE SEQUENCE</scope>
    <source>
        <strain evidence="3">LT0009</strain>
    </source>
</reference>
<dbReference type="Pfam" id="PF14397">
    <property type="entry name" value="ATPgrasp_ST"/>
    <property type="match status" value="1"/>
</dbReference>
<dbReference type="PANTHER" id="PTHR21621">
    <property type="entry name" value="RIBOSOMAL PROTEIN S6 MODIFICATION PROTEIN"/>
    <property type="match status" value="1"/>
</dbReference>